<dbReference type="PANTHER" id="PTHR46743">
    <property type="entry name" value="TEICHOIC ACIDS EXPORT ATP-BINDING PROTEIN TAGH"/>
    <property type="match status" value="1"/>
</dbReference>
<dbReference type="Proteomes" id="UP000094501">
    <property type="component" value="Unassembled WGS sequence"/>
</dbReference>
<sequence length="201" mass="21992">MSFDFHEGERIGLIGENGSGKTTLLRLLAGVLQPSSGHLEIDGTTQALLNMSMGLEQRATGLENVYLLGYCAGLTTEQIDESIPGILEFADLHNAVHDPVRTYSAGMQLRLAFAVATSVKPEILLLDEWISAGDRFFIERSRERLMGHIDASRMLVFASHNASVLGEVCTRGLVLKRGKVIYDGPIDEALEFYGSDGYQES</sequence>
<evidence type="ECO:0000313" key="6">
    <source>
        <dbReference type="EMBL" id="ODS01220.1"/>
    </source>
</evidence>
<proteinExistence type="inferred from homology"/>
<dbReference type="Gene3D" id="3.40.50.300">
    <property type="entry name" value="P-loop containing nucleotide triphosphate hydrolases"/>
    <property type="match status" value="1"/>
</dbReference>
<dbReference type="OrthoDB" id="9778870at2"/>
<evidence type="ECO:0000256" key="4">
    <source>
        <dbReference type="ARBA" id="ARBA00022840"/>
    </source>
</evidence>
<dbReference type="GO" id="GO:0005524">
    <property type="term" value="F:ATP binding"/>
    <property type="evidence" value="ECO:0007669"/>
    <property type="project" value="UniProtKB-KW"/>
</dbReference>
<dbReference type="CDD" id="cd03220">
    <property type="entry name" value="ABC_KpsT_Wzt"/>
    <property type="match status" value="1"/>
</dbReference>
<keyword evidence="4" id="KW-0067">ATP-binding</keyword>
<dbReference type="PROSITE" id="PS50893">
    <property type="entry name" value="ABC_TRANSPORTER_2"/>
    <property type="match status" value="1"/>
</dbReference>
<protein>
    <recommendedName>
        <fullName evidence="5">ABC transporter domain-containing protein</fullName>
    </recommendedName>
</protein>
<evidence type="ECO:0000256" key="3">
    <source>
        <dbReference type="ARBA" id="ARBA00022741"/>
    </source>
</evidence>
<comment type="similarity">
    <text evidence="1">Belongs to the ABC transporter superfamily.</text>
</comment>
<dbReference type="AlphaFoldDB" id="A0A1E3W654"/>
<organism evidence="6 7">
    <name type="scientific">Methyloceanibacter methanicus</name>
    <dbReference type="NCBI Taxonomy" id="1774968"/>
    <lineage>
        <taxon>Bacteria</taxon>
        <taxon>Pseudomonadati</taxon>
        <taxon>Pseudomonadota</taxon>
        <taxon>Alphaproteobacteria</taxon>
        <taxon>Hyphomicrobiales</taxon>
        <taxon>Hyphomicrobiaceae</taxon>
        <taxon>Methyloceanibacter</taxon>
    </lineage>
</organism>
<comment type="caution">
    <text evidence="6">The sequence shown here is derived from an EMBL/GenBank/DDBJ whole genome shotgun (WGS) entry which is preliminary data.</text>
</comment>
<dbReference type="InterPro" id="IPR015860">
    <property type="entry name" value="ABC_transpr_TagH-like"/>
</dbReference>
<dbReference type="SMART" id="SM00382">
    <property type="entry name" value="AAA"/>
    <property type="match status" value="1"/>
</dbReference>
<dbReference type="EMBL" id="LPWG01000002">
    <property type="protein sequence ID" value="ODS01220.1"/>
    <property type="molecule type" value="Genomic_DNA"/>
</dbReference>
<dbReference type="GO" id="GO:0016020">
    <property type="term" value="C:membrane"/>
    <property type="evidence" value="ECO:0007669"/>
    <property type="project" value="InterPro"/>
</dbReference>
<feature type="domain" description="ABC transporter" evidence="5">
    <location>
        <begin position="1"/>
        <end position="201"/>
    </location>
</feature>
<keyword evidence="7" id="KW-1185">Reference proteome</keyword>
<dbReference type="PANTHER" id="PTHR46743:SF2">
    <property type="entry name" value="TEICHOIC ACIDS EXPORT ATP-BINDING PROTEIN TAGH"/>
    <property type="match status" value="1"/>
</dbReference>
<reference evidence="6 7" key="1">
    <citation type="journal article" date="2016" name="Environ. Microbiol.">
        <title>New Methyloceanibacter diversity from North Sea sediments includes methanotroph containing solely the soluble methane monooxygenase.</title>
        <authorList>
            <person name="Vekeman B."/>
            <person name="Kerckhof F.M."/>
            <person name="Cremers G."/>
            <person name="de Vos P."/>
            <person name="Vandamme P."/>
            <person name="Boon N."/>
            <person name="Op den Camp H.J."/>
            <person name="Heylen K."/>
        </authorList>
    </citation>
    <scope>NUCLEOTIDE SEQUENCE [LARGE SCALE GENOMIC DNA]</scope>
    <source>
        <strain evidence="6 7">R-67174</strain>
    </source>
</reference>
<accession>A0A1E3W654</accession>
<evidence type="ECO:0000256" key="2">
    <source>
        <dbReference type="ARBA" id="ARBA00022448"/>
    </source>
</evidence>
<keyword evidence="2" id="KW-0813">Transport</keyword>
<dbReference type="STRING" id="1774968.AUC68_12720"/>
<dbReference type="SUPFAM" id="SSF52540">
    <property type="entry name" value="P-loop containing nucleoside triphosphate hydrolases"/>
    <property type="match status" value="1"/>
</dbReference>
<evidence type="ECO:0000256" key="1">
    <source>
        <dbReference type="ARBA" id="ARBA00005417"/>
    </source>
</evidence>
<dbReference type="GO" id="GO:0016887">
    <property type="term" value="F:ATP hydrolysis activity"/>
    <property type="evidence" value="ECO:0007669"/>
    <property type="project" value="InterPro"/>
</dbReference>
<gene>
    <name evidence="6" type="ORF">AUC68_12720</name>
</gene>
<dbReference type="InterPro" id="IPR050683">
    <property type="entry name" value="Bact_Polysacc_Export_ATP-bd"/>
</dbReference>
<keyword evidence="3" id="KW-0547">Nucleotide-binding</keyword>
<dbReference type="InterPro" id="IPR003593">
    <property type="entry name" value="AAA+_ATPase"/>
</dbReference>
<dbReference type="Pfam" id="PF00005">
    <property type="entry name" value="ABC_tran"/>
    <property type="match status" value="1"/>
</dbReference>
<name>A0A1E3W654_9HYPH</name>
<evidence type="ECO:0000313" key="7">
    <source>
        <dbReference type="Proteomes" id="UP000094501"/>
    </source>
</evidence>
<dbReference type="GO" id="GO:0140359">
    <property type="term" value="F:ABC-type transporter activity"/>
    <property type="evidence" value="ECO:0007669"/>
    <property type="project" value="InterPro"/>
</dbReference>
<dbReference type="RefSeq" id="WP_083240297.1">
    <property type="nucleotide sequence ID" value="NZ_LPWG01000002.1"/>
</dbReference>
<evidence type="ECO:0000259" key="5">
    <source>
        <dbReference type="PROSITE" id="PS50893"/>
    </source>
</evidence>
<dbReference type="InterPro" id="IPR003439">
    <property type="entry name" value="ABC_transporter-like_ATP-bd"/>
</dbReference>
<dbReference type="InterPro" id="IPR027417">
    <property type="entry name" value="P-loop_NTPase"/>
</dbReference>